<reference evidence="11 12" key="1">
    <citation type="submission" date="2017-10" db="EMBL/GenBank/DDBJ databases">
        <title>Frigbacter circumglobatus gen. nov. sp. nov., isolated from sediment cultured in situ.</title>
        <authorList>
            <person name="Zhao Z."/>
        </authorList>
    </citation>
    <scope>NUCLEOTIDE SEQUENCE [LARGE SCALE GENOMIC DNA]</scope>
    <source>
        <strain evidence="11 12">ZYL</strain>
    </source>
</reference>
<dbReference type="Gene3D" id="3.30.450.20">
    <property type="entry name" value="PAS domain"/>
    <property type="match status" value="2"/>
</dbReference>
<feature type="domain" description="Histidine kinase" evidence="10">
    <location>
        <begin position="618"/>
        <end position="835"/>
    </location>
</feature>
<dbReference type="InParanoid" id="A0A2G4YNT3"/>
<dbReference type="InterPro" id="IPR036097">
    <property type="entry name" value="HisK_dim/P_sf"/>
</dbReference>
<dbReference type="SUPFAM" id="SSF55874">
    <property type="entry name" value="ATPase domain of HSP90 chaperone/DNA topoisomerase II/histidine kinase"/>
    <property type="match status" value="1"/>
</dbReference>
<dbReference type="CDD" id="cd00075">
    <property type="entry name" value="HATPase"/>
    <property type="match status" value="1"/>
</dbReference>
<sequence>MIGAIKKFVEGFMARRALTSPKGTLVAILLWGILLSGTSRKAAAAPTSSAPLTQDPVLLMAMFSGLTLCLVLWMLWDRMRVKRRLDEAEKQNALQALSLKSRRGVSLVWDEQGHLTSFTEVKRWFGVTDENAGLDCLRSETVGLSDQQYDALMGHITRLLDYGESFRKLLYLAATKRHIVVKGETLTVGAALEGSIVWFRDATLEENIANQKEKETKRIRSRLAFLESTSDLVRFPMWMRDPDLNLSWVNAAYVDAVDGETVDQVIAEGLELATSSIGKTVRDIAMISRDVNKNYNEKHFVVIRGERRAVDIHNIPVRREGRLMGSLGYALDITELEKAKGELIHHTESHSETLNKLSTAVAIFTSGKRLEYYNSAFSRLWQLPENLLFSHPHHGEVLEAMRDARRLPEQANFPAWKAAQMEAYTQLLEPVEEMWHLPDNTSLRVVTQPHPLGGLLIFYEDVTDHFALERSYNTLFAVQRESLNNLHEGVAVFGVDGCLQLYNQAFADIWKLPRKLLDDNPHTMDVMDACARNFGNTPQIDELNNLIVGGEVKKEISSGQIRRRDSSVLDYSAVPLPDGAMLTTFIDVSDSIAIETALRERNQALEETDKIKTDFLAHMSYELRTPLNSIIGFSELLGKEYQGPLNDVQHEYMNNILSASGQLLELINDILDLSVIEAGGLTLDVGEFTLPSVMDQIVGQMQERIKAKDIEMVVDCEGDLKPVWGDAKRIHHVIYNLLSNAVKFTPSLGTVTVKVEQMDENYRIMVRDTGVGIKPDEVNKIFEKFYTGSNVPNEQGAGLGLSLVKSFVELHGGTVGVESSLNVGTTITLELPRRIGMTAQVSLVGE</sequence>
<keyword evidence="4" id="KW-0808">Transferase</keyword>
<keyword evidence="7" id="KW-0067">ATP-binding</keyword>
<dbReference type="InterPro" id="IPR035965">
    <property type="entry name" value="PAS-like_dom_sf"/>
</dbReference>
<evidence type="ECO:0000256" key="2">
    <source>
        <dbReference type="ARBA" id="ARBA00012438"/>
    </source>
</evidence>
<dbReference type="OrthoDB" id="9797304at2"/>
<dbReference type="InterPro" id="IPR050736">
    <property type="entry name" value="Sensor_HK_Regulatory"/>
</dbReference>
<comment type="catalytic activity">
    <reaction evidence="1">
        <text>ATP + protein L-histidine = ADP + protein N-phospho-L-histidine.</text>
        <dbReference type="EC" id="2.7.13.3"/>
    </reaction>
</comment>
<gene>
    <name evidence="11" type="ORF">CRD36_14185</name>
</gene>
<dbReference type="CDD" id="cd00082">
    <property type="entry name" value="HisKA"/>
    <property type="match status" value="1"/>
</dbReference>
<proteinExistence type="predicted"/>
<dbReference type="Pfam" id="PF00512">
    <property type="entry name" value="HisKA"/>
    <property type="match status" value="1"/>
</dbReference>
<keyword evidence="9" id="KW-1133">Transmembrane helix</keyword>
<dbReference type="GO" id="GO:0005524">
    <property type="term" value="F:ATP binding"/>
    <property type="evidence" value="ECO:0007669"/>
    <property type="project" value="UniProtKB-KW"/>
</dbReference>
<dbReference type="SMART" id="SM00388">
    <property type="entry name" value="HisKA"/>
    <property type="match status" value="1"/>
</dbReference>
<dbReference type="PROSITE" id="PS50109">
    <property type="entry name" value="HIS_KIN"/>
    <property type="match status" value="1"/>
</dbReference>
<dbReference type="Gene3D" id="1.10.287.130">
    <property type="match status" value="1"/>
</dbReference>
<evidence type="ECO:0000256" key="4">
    <source>
        <dbReference type="ARBA" id="ARBA00022679"/>
    </source>
</evidence>
<dbReference type="AlphaFoldDB" id="A0A2G4YNT3"/>
<accession>A0A2G4YNT3</accession>
<dbReference type="InterPro" id="IPR003661">
    <property type="entry name" value="HisK_dim/P_dom"/>
</dbReference>
<keyword evidence="12" id="KW-1185">Reference proteome</keyword>
<evidence type="ECO:0000256" key="1">
    <source>
        <dbReference type="ARBA" id="ARBA00000085"/>
    </source>
</evidence>
<protein>
    <recommendedName>
        <fullName evidence="2">histidine kinase</fullName>
        <ecNumber evidence="2">2.7.13.3</ecNumber>
    </recommendedName>
</protein>
<dbReference type="InterPro" id="IPR004358">
    <property type="entry name" value="Sig_transdc_His_kin-like_C"/>
</dbReference>
<keyword evidence="6" id="KW-0418">Kinase</keyword>
<dbReference type="FunFam" id="3.30.565.10:FF:000037">
    <property type="entry name" value="Hybrid sensor histidine kinase/response regulator"/>
    <property type="match status" value="1"/>
</dbReference>
<dbReference type="Proteomes" id="UP000229730">
    <property type="component" value="Unassembled WGS sequence"/>
</dbReference>
<dbReference type="Gene3D" id="3.30.565.10">
    <property type="entry name" value="Histidine kinase-like ATPase, C-terminal domain"/>
    <property type="match status" value="1"/>
</dbReference>
<evidence type="ECO:0000259" key="10">
    <source>
        <dbReference type="PROSITE" id="PS50109"/>
    </source>
</evidence>
<feature type="transmembrane region" description="Helical" evidence="9">
    <location>
        <begin position="60"/>
        <end position="76"/>
    </location>
</feature>
<dbReference type="SUPFAM" id="SSF55785">
    <property type="entry name" value="PYP-like sensor domain (PAS domain)"/>
    <property type="match status" value="2"/>
</dbReference>
<keyword evidence="8" id="KW-0902">Two-component regulatory system</keyword>
<evidence type="ECO:0000256" key="3">
    <source>
        <dbReference type="ARBA" id="ARBA00022553"/>
    </source>
</evidence>
<name>A0A2G4YNT3_9PROT</name>
<dbReference type="GO" id="GO:0000155">
    <property type="term" value="F:phosphorelay sensor kinase activity"/>
    <property type="evidence" value="ECO:0007669"/>
    <property type="project" value="InterPro"/>
</dbReference>
<keyword evidence="9" id="KW-0812">Transmembrane</keyword>
<dbReference type="PANTHER" id="PTHR43711">
    <property type="entry name" value="TWO-COMPONENT HISTIDINE KINASE"/>
    <property type="match status" value="1"/>
</dbReference>
<dbReference type="SUPFAM" id="SSF47384">
    <property type="entry name" value="Homodimeric domain of signal transducing histidine kinase"/>
    <property type="match status" value="1"/>
</dbReference>
<evidence type="ECO:0000256" key="7">
    <source>
        <dbReference type="ARBA" id="ARBA00022840"/>
    </source>
</evidence>
<dbReference type="InterPro" id="IPR036890">
    <property type="entry name" value="HATPase_C_sf"/>
</dbReference>
<dbReference type="SMART" id="SM00387">
    <property type="entry name" value="HATPase_c"/>
    <property type="match status" value="1"/>
</dbReference>
<dbReference type="EMBL" id="PDEM01000029">
    <property type="protein sequence ID" value="PHZ83957.1"/>
    <property type="molecule type" value="Genomic_DNA"/>
</dbReference>
<evidence type="ECO:0000256" key="9">
    <source>
        <dbReference type="SAM" id="Phobius"/>
    </source>
</evidence>
<dbReference type="InterPro" id="IPR005467">
    <property type="entry name" value="His_kinase_dom"/>
</dbReference>
<dbReference type="InterPro" id="IPR003594">
    <property type="entry name" value="HATPase_dom"/>
</dbReference>
<dbReference type="Pfam" id="PF12860">
    <property type="entry name" value="PAS_7"/>
    <property type="match status" value="2"/>
</dbReference>
<comment type="caution">
    <text evidence="11">The sequence shown here is derived from an EMBL/GenBank/DDBJ whole genome shotgun (WGS) entry which is preliminary data.</text>
</comment>
<dbReference type="Pfam" id="PF02518">
    <property type="entry name" value="HATPase_c"/>
    <property type="match status" value="1"/>
</dbReference>
<evidence type="ECO:0000313" key="12">
    <source>
        <dbReference type="Proteomes" id="UP000229730"/>
    </source>
</evidence>
<dbReference type="PANTHER" id="PTHR43711:SF31">
    <property type="entry name" value="HISTIDINE KINASE"/>
    <property type="match status" value="1"/>
</dbReference>
<evidence type="ECO:0000256" key="6">
    <source>
        <dbReference type="ARBA" id="ARBA00022777"/>
    </source>
</evidence>
<organism evidence="11 12">
    <name type="scientific">Paremcibacter congregatus</name>
    <dbReference type="NCBI Taxonomy" id="2043170"/>
    <lineage>
        <taxon>Bacteria</taxon>
        <taxon>Pseudomonadati</taxon>
        <taxon>Pseudomonadota</taxon>
        <taxon>Alphaproteobacteria</taxon>
        <taxon>Emcibacterales</taxon>
        <taxon>Emcibacteraceae</taxon>
        <taxon>Paremcibacter</taxon>
    </lineage>
</organism>
<dbReference type="EC" id="2.7.13.3" evidence="2"/>
<keyword evidence="5" id="KW-0547">Nucleotide-binding</keyword>
<dbReference type="PRINTS" id="PR00344">
    <property type="entry name" value="BCTRLSENSOR"/>
</dbReference>
<evidence type="ECO:0000313" key="11">
    <source>
        <dbReference type="EMBL" id="PHZ83957.1"/>
    </source>
</evidence>
<keyword evidence="3" id="KW-0597">Phosphoprotein</keyword>
<keyword evidence="9" id="KW-0472">Membrane</keyword>
<evidence type="ECO:0000256" key="8">
    <source>
        <dbReference type="ARBA" id="ARBA00023012"/>
    </source>
</evidence>
<evidence type="ECO:0000256" key="5">
    <source>
        <dbReference type="ARBA" id="ARBA00022741"/>
    </source>
</evidence>